<dbReference type="EMBL" id="KB909461">
    <property type="protein sequence ID" value="EOB12090.1"/>
    <property type="molecule type" value="Genomic_DNA"/>
</dbReference>
<gene>
    <name evidence="1" type="ORF">NBO_554g0007</name>
</gene>
<protein>
    <submittedName>
        <fullName evidence="1">Uncharacterized protein</fullName>
    </submittedName>
</protein>
<sequence length="556" mass="66628">MKTIQISQLKGENFDIHKLIESCVVIDKEDLNINRTRFKELIKDLESLNEALFFKQEKLNLQQKSIKEKLEVDKIKKLVDDLQVLDIGVLGKSKEVLERNKEIYELKLINKMSRYFTEIEKGNFTLLKILIQSDDKDDWKFLAFFLQKTIDLVNEEIKIKLNEVKSDLEKKLFDVFEQGRKSKNRTIMKSSYVALSELDLEHTLIQTFIYDLEIFKSQPVLKNQDIKIIDVDFYDEEVNDFFEFINNVRNTYQDELSGLENIFSDYDKAYKIINTKLYYDLIFPILDNYLNNTHNPFIFLYSLEKSYLNLVNLGNYIETISTKFDSKIMIDELKERYSVIALEKERSLFKEIFECLINGKPLLVKYIILGEEVKFNRDFKLILKQLLNLINQFLNRSQYFYTKDDVYDMFSFYSGYLIQLLNIIFDEKDDKVETILQIEYIYLMVKRFFGKNFSHSFSSRTEDLIKKSFKWKIEQCEGRIKQIINQIYFYKIESDLYLLEYLKTQIDDLRRIKGKNFAIFCKNIFRFAFTEIKKRILEISFGDLQKSNLKNFKNKC</sequence>
<dbReference type="Proteomes" id="UP000016927">
    <property type="component" value="Unassembled WGS sequence"/>
</dbReference>
<dbReference type="HOGENOM" id="CLU_028905_0_0_1"/>
<keyword evidence="2" id="KW-1185">Reference proteome</keyword>
<proteinExistence type="predicted"/>
<accession>R0MDD9</accession>
<evidence type="ECO:0000313" key="2">
    <source>
        <dbReference type="Proteomes" id="UP000016927"/>
    </source>
</evidence>
<organism evidence="1 2">
    <name type="scientific">Nosema bombycis (strain CQ1 / CVCC 102059)</name>
    <name type="common">Microsporidian parasite</name>
    <name type="synonym">Pebrine of silkworm</name>
    <dbReference type="NCBI Taxonomy" id="578461"/>
    <lineage>
        <taxon>Eukaryota</taxon>
        <taxon>Fungi</taxon>
        <taxon>Fungi incertae sedis</taxon>
        <taxon>Microsporidia</taxon>
        <taxon>Nosematidae</taxon>
        <taxon>Nosema</taxon>
    </lineage>
</organism>
<dbReference type="AlphaFoldDB" id="R0MDD9"/>
<dbReference type="OMA" id="FFYMRSE"/>
<dbReference type="VEuPathDB" id="MicrosporidiaDB:NBO_554g0007"/>
<name>R0MDD9_NOSB1</name>
<dbReference type="OrthoDB" id="2196302at2759"/>
<reference evidence="1 2" key="1">
    <citation type="journal article" date="2013" name="BMC Genomics">
        <title>Comparative genomics of parasitic silkworm microsporidia reveal an association between genome expansion and host adaptation.</title>
        <authorList>
            <person name="Pan G."/>
            <person name="Xu J."/>
            <person name="Li T."/>
            <person name="Xia Q."/>
            <person name="Liu S.L."/>
            <person name="Zhang G."/>
            <person name="Li S."/>
            <person name="Li C."/>
            <person name="Liu H."/>
            <person name="Yang L."/>
            <person name="Liu T."/>
            <person name="Zhang X."/>
            <person name="Wu Z."/>
            <person name="Fan W."/>
            <person name="Dang X."/>
            <person name="Xiang H."/>
            <person name="Tao M."/>
            <person name="Li Y."/>
            <person name="Hu J."/>
            <person name="Li Z."/>
            <person name="Lin L."/>
            <person name="Luo J."/>
            <person name="Geng L."/>
            <person name="Wang L."/>
            <person name="Long M."/>
            <person name="Wan Y."/>
            <person name="He N."/>
            <person name="Zhang Z."/>
            <person name="Lu C."/>
            <person name="Keeling P.J."/>
            <person name="Wang J."/>
            <person name="Xiang Z."/>
            <person name="Zhou Z."/>
        </authorList>
    </citation>
    <scope>NUCLEOTIDE SEQUENCE [LARGE SCALE GENOMIC DNA]</scope>
    <source>
        <strain evidence="2">CQ1 / CVCC 102059</strain>
    </source>
</reference>
<evidence type="ECO:0000313" key="1">
    <source>
        <dbReference type="EMBL" id="EOB12090.1"/>
    </source>
</evidence>